<dbReference type="KEGG" id="mmil:sm9_1350"/>
<name>A0A0U3CH46_9EURY</name>
<dbReference type="GO" id="GO:0046872">
    <property type="term" value="F:metal ion binding"/>
    <property type="evidence" value="ECO:0007669"/>
    <property type="project" value="UniProtKB-KW"/>
</dbReference>
<evidence type="ECO:0000256" key="5">
    <source>
        <dbReference type="ARBA" id="ARBA00023004"/>
    </source>
</evidence>
<proteinExistence type="inferred from homology"/>
<dbReference type="Gene3D" id="3.30.200.210">
    <property type="match status" value="1"/>
</dbReference>
<keyword evidence="3" id="KW-0479">Metal-binding</keyword>
<evidence type="ECO:0000313" key="9">
    <source>
        <dbReference type="Proteomes" id="UP000067738"/>
    </source>
</evidence>
<dbReference type="Pfam" id="PF00384">
    <property type="entry name" value="Molybdopterin"/>
    <property type="match status" value="1"/>
</dbReference>
<evidence type="ECO:0000313" key="8">
    <source>
        <dbReference type="EMBL" id="ALT69131.1"/>
    </source>
</evidence>
<dbReference type="GO" id="GO:0051539">
    <property type="term" value="F:4 iron, 4 sulfur cluster binding"/>
    <property type="evidence" value="ECO:0007669"/>
    <property type="project" value="UniProtKB-KW"/>
</dbReference>
<dbReference type="CDD" id="cd00368">
    <property type="entry name" value="Molybdopterin-Binding"/>
    <property type="match status" value="1"/>
</dbReference>
<dbReference type="OrthoDB" id="23466at2157"/>
<dbReference type="GO" id="GO:0003954">
    <property type="term" value="F:NADH dehydrogenase activity"/>
    <property type="evidence" value="ECO:0007669"/>
    <property type="project" value="TreeGrafter"/>
</dbReference>
<evidence type="ECO:0000259" key="7">
    <source>
        <dbReference type="PROSITE" id="PS51669"/>
    </source>
</evidence>
<dbReference type="SUPFAM" id="SSF53706">
    <property type="entry name" value="Formate dehydrogenase/DMSO reductase, domains 1-3"/>
    <property type="match status" value="1"/>
</dbReference>
<feature type="domain" description="4Fe-4S Mo/W bis-MGD-type" evidence="7">
    <location>
        <begin position="2"/>
        <end position="58"/>
    </location>
</feature>
<evidence type="ECO:0000256" key="6">
    <source>
        <dbReference type="ARBA" id="ARBA00023014"/>
    </source>
</evidence>
<keyword evidence="4" id="KW-0560">Oxidoreductase</keyword>
<dbReference type="InterPro" id="IPR006656">
    <property type="entry name" value="Mopterin_OxRdtase"/>
</dbReference>
<evidence type="ECO:0000256" key="3">
    <source>
        <dbReference type="ARBA" id="ARBA00022723"/>
    </source>
</evidence>
<dbReference type="GO" id="GO:0022904">
    <property type="term" value="P:respiratory electron transport chain"/>
    <property type="evidence" value="ECO:0007669"/>
    <property type="project" value="TreeGrafter"/>
</dbReference>
<keyword evidence="2" id="KW-0004">4Fe-4S</keyword>
<evidence type="ECO:0000256" key="4">
    <source>
        <dbReference type="ARBA" id="ARBA00023002"/>
    </source>
</evidence>
<dbReference type="PANTHER" id="PTHR43105">
    <property type="entry name" value="RESPIRATORY NITRATE REDUCTASE"/>
    <property type="match status" value="1"/>
</dbReference>
<keyword evidence="9" id="KW-1185">Reference proteome</keyword>
<dbReference type="AlphaFoldDB" id="A0A0U3CH46"/>
<dbReference type="EMBL" id="CP011266">
    <property type="protein sequence ID" value="ALT69131.1"/>
    <property type="molecule type" value="Genomic_DNA"/>
</dbReference>
<dbReference type="InterPro" id="IPR006963">
    <property type="entry name" value="Mopterin_OxRdtase_4Fe-4S_dom"/>
</dbReference>
<dbReference type="PATRIC" id="fig|230361.4.peg.1394"/>
<dbReference type="GO" id="GO:0016020">
    <property type="term" value="C:membrane"/>
    <property type="evidence" value="ECO:0007669"/>
    <property type="project" value="TreeGrafter"/>
</dbReference>
<evidence type="ECO:0000256" key="1">
    <source>
        <dbReference type="ARBA" id="ARBA00010312"/>
    </source>
</evidence>
<dbReference type="PROSITE" id="PS51669">
    <property type="entry name" value="4FE4S_MOW_BIS_MGD"/>
    <property type="match status" value="1"/>
</dbReference>
<dbReference type="PROSITE" id="PS00551">
    <property type="entry name" value="MOLYBDOPTERIN_PROK_1"/>
    <property type="match status" value="1"/>
</dbReference>
<dbReference type="InterPro" id="IPR027467">
    <property type="entry name" value="MopterinOxRdtase_cofactor_BS"/>
</dbReference>
<gene>
    <name evidence="8" type="primary">flpA</name>
    <name evidence="8" type="ORF">sm9_1350</name>
</gene>
<accession>A0A0U3CH46</accession>
<dbReference type="Pfam" id="PF04879">
    <property type="entry name" value="Molybdop_Fe4S4"/>
    <property type="match status" value="1"/>
</dbReference>
<sequence>MLEIKHTLCPSCSVGCGINVVSQDGDVVGTYSYKRHQINEGKNCLNGRNSIEIYKNKLEVSDIEKIIDEVSNELKSNDANKITVVCSGNNSVEEAEMIKNFAELNNFNIAFYADNFVNLNDDIASYDEIENASKVIVIGDVVYENPLIGRKIVHAKKNGANIFSYAPEKTVTANVSDEIADSIESLINKLDDDSVVVYSKIESSDDLEKIVEAIANSNCKSLPVFSKCNSKGVSKIIDAKSKEDMIELLDNTDVLLIFNDDLVAEIDYDYKSISKIITFVPCSNSTSDISTIVVPIKTWLETDGSYVNAMGLSQSFENVVESENLSEIEIIEKIQNKL</sequence>
<dbReference type="SMART" id="SM00926">
    <property type="entry name" value="Molybdop_Fe4S4"/>
    <property type="match status" value="1"/>
</dbReference>
<reference evidence="8 9" key="1">
    <citation type="submission" date="2015-04" db="EMBL/GenBank/DDBJ databases">
        <title>The complete genome sequence of the rumen methanogen Methanobrevibacter millerae SM9.</title>
        <authorList>
            <person name="Leahy S.C."/>
            <person name="Kelly W.J."/>
            <person name="Pacheco D.M."/>
            <person name="Li D."/>
            <person name="Altermann E."/>
            <person name="Attwood G.T."/>
        </authorList>
    </citation>
    <scope>NUCLEOTIDE SEQUENCE [LARGE SCALE GENOMIC DNA]</scope>
    <source>
        <strain evidence="8 9">SM9</strain>
    </source>
</reference>
<dbReference type="GeneID" id="26736299"/>
<dbReference type="RefSeq" id="WP_058739385.1">
    <property type="nucleotide sequence ID" value="NZ_CP011266.1"/>
</dbReference>
<protein>
    <submittedName>
        <fullName evidence="8">Formate dehydrogenase alpha subunit FlpA</fullName>
    </submittedName>
</protein>
<keyword evidence="5" id="KW-0408">Iron</keyword>
<dbReference type="InterPro" id="IPR050123">
    <property type="entry name" value="Prok_molybdopt-oxidoreductase"/>
</dbReference>
<dbReference type="PANTHER" id="PTHR43105:SF14">
    <property type="entry name" value="FORMATE DEHYDROGENASE H"/>
    <property type="match status" value="1"/>
</dbReference>
<organism evidence="8 9">
    <name type="scientific">Methanobrevibacter millerae</name>
    <dbReference type="NCBI Taxonomy" id="230361"/>
    <lineage>
        <taxon>Archaea</taxon>
        <taxon>Methanobacteriati</taxon>
        <taxon>Methanobacteriota</taxon>
        <taxon>Methanomada group</taxon>
        <taxon>Methanobacteria</taxon>
        <taxon>Methanobacteriales</taxon>
        <taxon>Methanobacteriaceae</taxon>
        <taxon>Methanobrevibacter</taxon>
    </lineage>
</organism>
<evidence type="ECO:0000256" key="2">
    <source>
        <dbReference type="ARBA" id="ARBA00022485"/>
    </source>
</evidence>
<comment type="similarity">
    <text evidence="1">Belongs to the prokaryotic molybdopterin-containing oxidoreductase family.</text>
</comment>
<keyword evidence="6" id="KW-0411">Iron-sulfur</keyword>
<dbReference type="Proteomes" id="UP000067738">
    <property type="component" value="Chromosome"/>
</dbReference>